<sequence>MDLERILDSGWNPTEAERVSKALEYIQRFTRSEAISMIDNLIVKFRERLEFQTKRISGSGCQQDVIDAYCMAYDSAVMLKDKYTAGFSDA</sequence>
<evidence type="ECO:0000313" key="1">
    <source>
        <dbReference type="EMBL" id="BBE39077.1"/>
    </source>
</evidence>
<name>A0A6S4Q826_VIBVL</name>
<proteinExistence type="predicted"/>
<dbReference type="AlphaFoldDB" id="A0A6S4Q826"/>
<reference evidence="1" key="1">
    <citation type="submission" date="2011-01" db="EMBL/GenBank/DDBJ databases">
        <title>Evolutionary Significance of Chromosomal Super-Integrons in Vibrio vulnificus Strains.</title>
        <authorList>
            <person name="Shu H.Y."/>
            <person name="Wu K.M."/>
            <person name="Liu T.T."/>
            <person name="Liu Y.M."/>
            <person name="Liao T.L."/>
            <person name="Hor L.I."/>
            <person name="Tsai S.F."/>
            <person name="Chen C.Y."/>
        </authorList>
    </citation>
    <scope>NUCLEOTIDE SEQUENCE</scope>
    <source>
        <strain evidence="1">CG021</strain>
    </source>
</reference>
<dbReference type="EMBL" id="AB609752">
    <property type="protein sequence ID" value="BBE39077.1"/>
    <property type="molecule type" value="Genomic_DNA"/>
</dbReference>
<protein>
    <submittedName>
        <fullName evidence="1">Uncharacterized protein</fullName>
    </submittedName>
</protein>
<organism evidence="1">
    <name type="scientific">Vibrio vulnificus</name>
    <dbReference type="NCBI Taxonomy" id="672"/>
    <lineage>
        <taxon>Bacteria</taxon>
        <taxon>Pseudomonadati</taxon>
        <taxon>Pseudomonadota</taxon>
        <taxon>Gammaproteobacteria</taxon>
        <taxon>Vibrionales</taxon>
        <taxon>Vibrionaceae</taxon>
        <taxon>Vibrio</taxon>
    </lineage>
</organism>
<accession>A0A6S4Q826</accession>
<dbReference type="RefSeq" id="WP_085761071.1">
    <property type="nucleotide sequence ID" value="NZ_CP150831.1"/>
</dbReference>